<feature type="transmembrane region" description="Helical" evidence="1">
    <location>
        <begin position="95"/>
        <end position="116"/>
    </location>
</feature>
<reference evidence="2 3" key="1">
    <citation type="journal article" date="2015" name="Nature">
        <title>rRNA introns, odd ribosomes, and small enigmatic genomes across a large radiation of phyla.</title>
        <authorList>
            <person name="Brown C.T."/>
            <person name="Hug L.A."/>
            <person name="Thomas B.C."/>
            <person name="Sharon I."/>
            <person name="Castelle C.J."/>
            <person name="Singh A."/>
            <person name="Wilkins M.J."/>
            <person name="Williams K.H."/>
            <person name="Banfield J.F."/>
        </authorList>
    </citation>
    <scope>NUCLEOTIDE SEQUENCE [LARGE SCALE GENOMIC DNA]</scope>
</reference>
<evidence type="ECO:0000313" key="2">
    <source>
        <dbReference type="EMBL" id="KKQ71110.1"/>
    </source>
</evidence>
<keyword evidence="1" id="KW-0812">Transmembrane</keyword>
<dbReference type="Proteomes" id="UP000034022">
    <property type="component" value="Unassembled WGS sequence"/>
</dbReference>
<gene>
    <name evidence="2" type="ORF">US91_C0001G0037</name>
</gene>
<name>A0A0G0K6Q6_9BACT</name>
<dbReference type="AlphaFoldDB" id="A0A0G0K6Q6"/>
<sequence length="137" mass="15154">MKDEKNLISLKDAAKISGYSADYIGQLIRAGKIPGKQVCCTVAWMTTADAVTAYKNKGNADAKLSIKEKLANQARMVVMEFDIIKLFFKTFKHSLPLLLVIFISFISISFFVVYLIGAKTNVNSKSINNSSRSGMTF</sequence>
<dbReference type="EMBL" id="LBUU01000001">
    <property type="protein sequence ID" value="KKQ71110.1"/>
    <property type="molecule type" value="Genomic_DNA"/>
</dbReference>
<evidence type="ECO:0000256" key="1">
    <source>
        <dbReference type="SAM" id="Phobius"/>
    </source>
</evidence>
<keyword evidence="1" id="KW-0472">Membrane</keyword>
<organism evidence="2 3">
    <name type="scientific">Candidatus Falkowbacteria bacterium GW2011_GWE1_38_31</name>
    <dbReference type="NCBI Taxonomy" id="1618638"/>
    <lineage>
        <taxon>Bacteria</taxon>
        <taxon>Candidatus Falkowiibacteriota</taxon>
    </lineage>
</organism>
<proteinExistence type="predicted"/>
<protein>
    <submittedName>
        <fullName evidence="2">Uncharacterized protein</fullName>
    </submittedName>
</protein>
<evidence type="ECO:0000313" key="3">
    <source>
        <dbReference type="Proteomes" id="UP000034022"/>
    </source>
</evidence>
<comment type="caution">
    <text evidence="2">The sequence shown here is derived from an EMBL/GenBank/DDBJ whole genome shotgun (WGS) entry which is preliminary data.</text>
</comment>
<keyword evidence="1" id="KW-1133">Transmembrane helix</keyword>
<accession>A0A0G0K6Q6</accession>